<feature type="region of interest" description="Disordered" evidence="1">
    <location>
        <begin position="1"/>
        <end position="23"/>
    </location>
</feature>
<gene>
    <name evidence="2" type="ORF">PoB_002464300</name>
</gene>
<keyword evidence="3" id="KW-1185">Reference proteome</keyword>
<protein>
    <submittedName>
        <fullName evidence="2">Uncharacterized protein</fullName>
    </submittedName>
</protein>
<accession>A0AAV3ZUN1</accession>
<organism evidence="2 3">
    <name type="scientific">Plakobranchus ocellatus</name>
    <dbReference type="NCBI Taxonomy" id="259542"/>
    <lineage>
        <taxon>Eukaryota</taxon>
        <taxon>Metazoa</taxon>
        <taxon>Spiralia</taxon>
        <taxon>Lophotrochozoa</taxon>
        <taxon>Mollusca</taxon>
        <taxon>Gastropoda</taxon>
        <taxon>Heterobranchia</taxon>
        <taxon>Euthyneura</taxon>
        <taxon>Panpulmonata</taxon>
        <taxon>Sacoglossa</taxon>
        <taxon>Placobranchoidea</taxon>
        <taxon>Plakobranchidae</taxon>
        <taxon>Plakobranchus</taxon>
    </lineage>
</organism>
<reference evidence="2 3" key="1">
    <citation type="journal article" date="2021" name="Elife">
        <title>Chloroplast acquisition without the gene transfer in kleptoplastic sea slugs, Plakobranchus ocellatus.</title>
        <authorList>
            <person name="Maeda T."/>
            <person name="Takahashi S."/>
            <person name="Yoshida T."/>
            <person name="Shimamura S."/>
            <person name="Takaki Y."/>
            <person name="Nagai Y."/>
            <person name="Toyoda A."/>
            <person name="Suzuki Y."/>
            <person name="Arimoto A."/>
            <person name="Ishii H."/>
            <person name="Satoh N."/>
            <person name="Nishiyama T."/>
            <person name="Hasebe M."/>
            <person name="Maruyama T."/>
            <person name="Minagawa J."/>
            <person name="Obokata J."/>
            <person name="Shigenobu S."/>
        </authorList>
    </citation>
    <scope>NUCLEOTIDE SEQUENCE [LARGE SCALE GENOMIC DNA]</scope>
</reference>
<name>A0AAV3ZUN1_9GAST</name>
<dbReference type="AlphaFoldDB" id="A0AAV3ZUN1"/>
<dbReference type="EMBL" id="BLXT01002832">
    <property type="protein sequence ID" value="GFN98137.1"/>
    <property type="molecule type" value="Genomic_DNA"/>
</dbReference>
<evidence type="ECO:0000313" key="3">
    <source>
        <dbReference type="Proteomes" id="UP000735302"/>
    </source>
</evidence>
<dbReference type="Proteomes" id="UP000735302">
    <property type="component" value="Unassembled WGS sequence"/>
</dbReference>
<proteinExistence type="predicted"/>
<comment type="caution">
    <text evidence="2">The sequence shown here is derived from an EMBL/GenBank/DDBJ whole genome shotgun (WGS) entry which is preliminary data.</text>
</comment>
<evidence type="ECO:0000313" key="2">
    <source>
        <dbReference type="EMBL" id="GFN98137.1"/>
    </source>
</evidence>
<sequence length="106" mass="11814">MSLKGKPQITPSSNSFNFEKPLLRDEEQGTNMAAELIWTDRSRHCLLVFATLTLSTDRQIQMLVCATLTPSTDQKISTQVVCANDTLHRPTNPDTAGVCHFDTFTD</sequence>
<evidence type="ECO:0000256" key="1">
    <source>
        <dbReference type="SAM" id="MobiDB-lite"/>
    </source>
</evidence>